<dbReference type="AlphaFoldDB" id="A6UQW2"/>
<dbReference type="InterPro" id="IPR002500">
    <property type="entry name" value="PAPS_reduct_dom"/>
</dbReference>
<dbReference type="STRING" id="406327.Mevan_0981"/>
<dbReference type="HOGENOM" id="CLU_026622_0_0_2"/>
<dbReference type="GO" id="GO:0003824">
    <property type="term" value="F:catalytic activity"/>
    <property type="evidence" value="ECO:0007669"/>
    <property type="project" value="InterPro"/>
</dbReference>
<organism evidence="2 3">
    <name type="scientific">Methanococcus vannielii (strain ATCC 35089 / DSM 1224 / JCM 13029 / OCM 148 / SB)</name>
    <dbReference type="NCBI Taxonomy" id="406327"/>
    <lineage>
        <taxon>Archaea</taxon>
        <taxon>Methanobacteriati</taxon>
        <taxon>Methanobacteriota</taxon>
        <taxon>Methanomada group</taxon>
        <taxon>Methanococci</taxon>
        <taxon>Methanococcales</taxon>
        <taxon>Methanococcaceae</taxon>
        <taxon>Methanococcus</taxon>
    </lineage>
</organism>
<dbReference type="PANTHER" id="PTHR43196">
    <property type="entry name" value="SULFATE ADENYLYLTRANSFERASE SUBUNIT 2"/>
    <property type="match status" value="1"/>
</dbReference>
<dbReference type="GeneID" id="5325827"/>
<dbReference type="InterPro" id="IPR050128">
    <property type="entry name" value="Sulfate_adenylyltrnsfr_sub2"/>
</dbReference>
<dbReference type="PANTHER" id="PTHR43196:SF2">
    <property type="entry name" value="PHOSPHOADENOSINE PHOSPHOSULFATE REDUCTASE"/>
    <property type="match status" value="1"/>
</dbReference>
<dbReference type="SUPFAM" id="SSF52402">
    <property type="entry name" value="Adenine nucleotide alpha hydrolases-like"/>
    <property type="match status" value="1"/>
</dbReference>
<evidence type="ECO:0000313" key="3">
    <source>
        <dbReference type="Proteomes" id="UP000001107"/>
    </source>
</evidence>
<protein>
    <submittedName>
        <fullName evidence="2">Phosphoadenosine phosphosulfate reductase</fullName>
    </submittedName>
</protein>
<proteinExistence type="predicted"/>
<gene>
    <name evidence="2" type="ordered locus">Mevan_0981</name>
</gene>
<accession>A6UQW2</accession>
<dbReference type="CDD" id="cd23947">
    <property type="entry name" value="PAPS_reductase-like_YbdN"/>
    <property type="match status" value="1"/>
</dbReference>
<sequence length="428" mass="50962">MFDEDTKFASNYELKVLNELTGQNFQKDDVILLEKLSGLDYRKRVYIGNDQIGTLEFDLHDLEWKFVPSPYFYTIAEPKIALKYTKKRLKGKYIKEELLENPEEYNALLKNDFEYVGITIGDFLGVGVRKDDRIKLKDLSRKKELEIEKMPEFLEKNKERMNEMVENSINILEETIEKYKKKGYVINVSFSGGKDSSVCTLLSKEVMPEMDVVFIDTGLEYPETIQYVKDFSKKYDIEIDTVDGDNFWDNLEKEGIPTKDNRWCNSACKLMPLKRYLKKKYGNRKVLTIDGSRKYESFARANLDYERKSGFIDFQTNVFPILDWNSLDIWTYIYSNDILYNPMYDKGFERIGCYLCPSALNSEFLRVEELYPDHFERWVKYLKKYYPKEEVLRGFWRWKELPPKMVELEDELGYNGERKKKIKRITQL</sequence>
<dbReference type="eggNOG" id="arCOG00074">
    <property type="taxonomic scope" value="Archaea"/>
</dbReference>
<dbReference type="EMBL" id="CP000742">
    <property type="protein sequence ID" value="ABR54884.1"/>
    <property type="molecule type" value="Genomic_DNA"/>
</dbReference>
<dbReference type="Gene3D" id="3.40.50.620">
    <property type="entry name" value="HUPs"/>
    <property type="match status" value="1"/>
</dbReference>
<keyword evidence="3" id="KW-1185">Reference proteome</keyword>
<feature type="domain" description="Phosphoadenosine phosphosulphate reductase" evidence="1">
    <location>
        <begin position="186"/>
        <end position="358"/>
    </location>
</feature>
<evidence type="ECO:0000259" key="1">
    <source>
        <dbReference type="Pfam" id="PF01507"/>
    </source>
</evidence>
<dbReference type="RefSeq" id="WP_012065813.1">
    <property type="nucleotide sequence ID" value="NC_009634.1"/>
</dbReference>
<dbReference type="NCBIfam" id="NF006327">
    <property type="entry name" value="PRK08557.1"/>
    <property type="match status" value="1"/>
</dbReference>
<evidence type="ECO:0000313" key="2">
    <source>
        <dbReference type="EMBL" id="ABR54884.1"/>
    </source>
</evidence>
<dbReference type="InterPro" id="IPR014729">
    <property type="entry name" value="Rossmann-like_a/b/a_fold"/>
</dbReference>
<dbReference type="Pfam" id="PF01507">
    <property type="entry name" value="PAPS_reduct"/>
    <property type="match status" value="1"/>
</dbReference>
<dbReference type="Proteomes" id="UP000001107">
    <property type="component" value="Chromosome"/>
</dbReference>
<name>A6UQW2_METVS</name>
<dbReference type="OrthoDB" id="5817at2157"/>
<reference evidence="2" key="1">
    <citation type="submission" date="2007-06" db="EMBL/GenBank/DDBJ databases">
        <title>Complete sequence of Methanococcus vannielii SB.</title>
        <authorList>
            <consortium name="US DOE Joint Genome Institute"/>
            <person name="Copeland A."/>
            <person name="Lucas S."/>
            <person name="Lapidus A."/>
            <person name="Barry K."/>
            <person name="Glavina del Rio T."/>
            <person name="Dalin E."/>
            <person name="Tice H."/>
            <person name="Pitluck S."/>
            <person name="Chain P."/>
            <person name="Malfatti S."/>
            <person name="Shin M."/>
            <person name="Vergez L."/>
            <person name="Schmutz J."/>
            <person name="Larimer F."/>
            <person name="Land M."/>
            <person name="Hauser L."/>
            <person name="Kyrpides N."/>
            <person name="Anderson I."/>
            <person name="Sieprawska-Lupa M."/>
            <person name="Whitman W.B."/>
            <person name="Richardson P."/>
        </authorList>
    </citation>
    <scope>NUCLEOTIDE SEQUENCE [LARGE SCALE GENOMIC DNA]</scope>
    <source>
        <strain evidence="2">SB</strain>
    </source>
</reference>
<dbReference type="KEGG" id="mvn:Mevan_0981"/>